<organism evidence="2 3">
    <name type="scientific">Glycocaulis abyssi</name>
    <dbReference type="NCBI Taxonomy" id="1433403"/>
    <lineage>
        <taxon>Bacteria</taxon>
        <taxon>Pseudomonadati</taxon>
        <taxon>Pseudomonadota</taxon>
        <taxon>Alphaproteobacteria</taxon>
        <taxon>Maricaulales</taxon>
        <taxon>Maricaulaceae</taxon>
        <taxon>Glycocaulis</taxon>
    </lineage>
</organism>
<reference evidence="3" key="1">
    <citation type="journal article" date="2019" name="Int. J. Syst. Evol. Microbiol.">
        <title>The Global Catalogue of Microorganisms (GCM) 10K type strain sequencing project: providing services to taxonomists for standard genome sequencing and annotation.</title>
        <authorList>
            <consortium name="The Broad Institute Genomics Platform"/>
            <consortium name="The Broad Institute Genome Sequencing Center for Infectious Disease"/>
            <person name="Wu L."/>
            <person name="Ma J."/>
        </authorList>
    </citation>
    <scope>NUCLEOTIDE SEQUENCE [LARGE SCALE GENOMIC DNA]</scope>
    <source>
        <strain evidence="3">CCUG 62981</strain>
    </source>
</reference>
<feature type="transmembrane region" description="Helical" evidence="1">
    <location>
        <begin position="9"/>
        <end position="32"/>
    </location>
</feature>
<dbReference type="Proteomes" id="UP001596024">
    <property type="component" value="Unassembled WGS sequence"/>
</dbReference>
<keyword evidence="3" id="KW-1185">Reference proteome</keyword>
<dbReference type="RefSeq" id="WP_382436502.1">
    <property type="nucleotide sequence ID" value="NZ_JBHSGQ010000003.1"/>
</dbReference>
<keyword evidence="1" id="KW-1133">Transmembrane helix</keyword>
<evidence type="ECO:0000313" key="3">
    <source>
        <dbReference type="Proteomes" id="UP001596024"/>
    </source>
</evidence>
<gene>
    <name evidence="2" type="ORF">ACFPB0_06790</name>
</gene>
<feature type="transmembrane region" description="Helical" evidence="1">
    <location>
        <begin position="44"/>
        <end position="63"/>
    </location>
</feature>
<protein>
    <submittedName>
        <fullName evidence="2">Uncharacterized protein</fullName>
    </submittedName>
</protein>
<accession>A0ABV9NBF8</accession>
<keyword evidence="1" id="KW-0812">Transmembrane</keyword>
<evidence type="ECO:0000256" key="1">
    <source>
        <dbReference type="SAM" id="Phobius"/>
    </source>
</evidence>
<evidence type="ECO:0000313" key="2">
    <source>
        <dbReference type="EMBL" id="MFC4724995.1"/>
    </source>
</evidence>
<comment type="caution">
    <text evidence="2">The sequence shown here is derived from an EMBL/GenBank/DDBJ whole genome shotgun (WGS) entry which is preliminary data.</text>
</comment>
<feature type="transmembrane region" description="Helical" evidence="1">
    <location>
        <begin position="106"/>
        <end position="128"/>
    </location>
</feature>
<proteinExistence type="predicted"/>
<dbReference type="EMBL" id="JBHSGQ010000003">
    <property type="protein sequence ID" value="MFC4724995.1"/>
    <property type="molecule type" value="Genomic_DNA"/>
</dbReference>
<sequence length="134" mass="14474">MISTKAKYIFVYPSLLIFSIILKIAYLSITIIDTTSTTADQISVNVVFSTWLDATILNSTIAIERITSGKCGQFSILIFSVGLLAIPFLTFVSIPVAINLFKLELWLSLAIATSISLCGYVLFAGAAINTEGRG</sequence>
<name>A0ABV9NBF8_9PROT</name>
<keyword evidence="1" id="KW-0472">Membrane</keyword>
<feature type="transmembrane region" description="Helical" evidence="1">
    <location>
        <begin position="75"/>
        <end position="100"/>
    </location>
</feature>